<evidence type="ECO:0000259" key="1">
    <source>
        <dbReference type="SMART" id="SM01119"/>
    </source>
</evidence>
<dbReference type="GO" id="GO:0008721">
    <property type="term" value="F:D-serine ammonia-lyase activity"/>
    <property type="evidence" value="ECO:0007669"/>
    <property type="project" value="TreeGrafter"/>
</dbReference>
<sequence>IDHRFDLFTELQAGSYVFTDVQYNAVQLNPESTQLFEPSLMVQASVVSTSHDSHAVIDAGFKSFATDGPPPEIFAGAPSGAEYKFMGDEHGAIVYPKGVNDRLKVGDMVSCIVPHCDPTVNLYDHYHCVQDNRLIEILPIDARGNP</sequence>
<dbReference type="AlphaFoldDB" id="A0A382SIU8"/>
<dbReference type="SMART" id="SM01119">
    <property type="entry name" value="D-ser_dehydrat"/>
    <property type="match status" value="1"/>
</dbReference>
<dbReference type="Gene3D" id="2.40.37.20">
    <property type="entry name" value="D-serine dehydratase-like domain"/>
    <property type="match status" value="1"/>
</dbReference>
<dbReference type="Pfam" id="PF14031">
    <property type="entry name" value="D-ser_dehydrat"/>
    <property type="match status" value="1"/>
</dbReference>
<proteinExistence type="predicted"/>
<dbReference type="EMBL" id="UINC01129413">
    <property type="protein sequence ID" value="SVD09789.1"/>
    <property type="molecule type" value="Genomic_DNA"/>
</dbReference>
<name>A0A382SIU8_9ZZZZ</name>
<organism evidence="2">
    <name type="scientific">marine metagenome</name>
    <dbReference type="NCBI Taxonomy" id="408172"/>
    <lineage>
        <taxon>unclassified sequences</taxon>
        <taxon>metagenomes</taxon>
        <taxon>ecological metagenomes</taxon>
    </lineage>
</organism>
<protein>
    <recommendedName>
        <fullName evidence="1">D-serine dehydratase-like domain-containing protein</fullName>
    </recommendedName>
</protein>
<dbReference type="PANTHER" id="PTHR28004:SF2">
    <property type="entry name" value="D-SERINE DEHYDRATASE"/>
    <property type="match status" value="1"/>
</dbReference>
<gene>
    <name evidence="2" type="ORF">METZ01_LOCUS362643</name>
</gene>
<dbReference type="InterPro" id="IPR026956">
    <property type="entry name" value="D-ser_dehydrat-like_dom"/>
</dbReference>
<feature type="domain" description="D-serine dehydratase-like" evidence="1">
    <location>
        <begin position="39"/>
        <end position="130"/>
    </location>
</feature>
<accession>A0A382SIU8</accession>
<dbReference type="InterPro" id="IPR042208">
    <property type="entry name" value="D-ser_dehydrat-like_sf"/>
</dbReference>
<dbReference type="GO" id="GO:0036088">
    <property type="term" value="P:D-serine catabolic process"/>
    <property type="evidence" value="ECO:0007669"/>
    <property type="project" value="TreeGrafter"/>
</dbReference>
<dbReference type="InterPro" id="IPR051466">
    <property type="entry name" value="D-amino_acid_metab_enzyme"/>
</dbReference>
<feature type="non-terminal residue" evidence="2">
    <location>
        <position position="1"/>
    </location>
</feature>
<reference evidence="2" key="1">
    <citation type="submission" date="2018-05" db="EMBL/GenBank/DDBJ databases">
        <authorList>
            <person name="Lanie J.A."/>
            <person name="Ng W.-L."/>
            <person name="Kazmierczak K.M."/>
            <person name="Andrzejewski T.M."/>
            <person name="Davidsen T.M."/>
            <person name="Wayne K.J."/>
            <person name="Tettelin H."/>
            <person name="Glass J.I."/>
            <person name="Rusch D."/>
            <person name="Podicherti R."/>
            <person name="Tsui H.-C.T."/>
            <person name="Winkler M.E."/>
        </authorList>
    </citation>
    <scope>NUCLEOTIDE SEQUENCE</scope>
</reference>
<dbReference type="PANTHER" id="PTHR28004">
    <property type="entry name" value="ZGC:162816-RELATED"/>
    <property type="match status" value="1"/>
</dbReference>
<evidence type="ECO:0000313" key="2">
    <source>
        <dbReference type="EMBL" id="SVD09789.1"/>
    </source>
</evidence>